<reference evidence="1" key="1">
    <citation type="journal article" date="2021" name="Environ. Microbiol.">
        <title>Gene family expansions and transcriptome signatures uncover fungal adaptations to wood decay.</title>
        <authorList>
            <person name="Hage H."/>
            <person name="Miyauchi S."/>
            <person name="Viragh M."/>
            <person name="Drula E."/>
            <person name="Min B."/>
            <person name="Chaduli D."/>
            <person name="Navarro D."/>
            <person name="Favel A."/>
            <person name="Norest M."/>
            <person name="Lesage-Meessen L."/>
            <person name="Balint B."/>
            <person name="Merenyi Z."/>
            <person name="de Eugenio L."/>
            <person name="Morin E."/>
            <person name="Martinez A.T."/>
            <person name="Baldrian P."/>
            <person name="Stursova M."/>
            <person name="Martinez M.J."/>
            <person name="Novotny C."/>
            <person name="Magnuson J.K."/>
            <person name="Spatafora J.W."/>
            <person name="Maurice S."/>
            <person name="Pangilinan J."/>
            <person name="Andreopoulos W."/>
            <person name="LaButti K."/>
            <person name="Hundley H."/>
            <person name="Na H."/>
            <person name="Kuo A."/>
            <person name="Barry K."/>
            <person name="Lipzen A."/>
            <person name="Henrissat B."/>
            <person name="Riley R."/>
            <person name="Ahrendt S."/>
            <person name="Nagy L.G."/>
            <person name="Grigoriev I.V."/>
            <person name="Martin F."/>
            <person name="Rosso M.N."/>
        </authorList>
    </citation>
    <scope>NUCLEOTIDE SEQUENCE</scope>
    <source>
        <strain evidence="1">CBS 384.51</strain>
    </source>
</reference>
<comment type="caution">
    <text evidence="1">The sequence shown here is derived from an EMBL/GenBank/DDBJ whole genome shotgun (WGS) entry which is preliminary data.</text>
</comment>
<dbReference type="EMBL" id="MU274906">
    <property type="protein sequence ID" value="KAI0091062.1"/>
    <property type="molecule type" value="Genomic_DNA"/>
</dbReference>
<evidence type="ECO:0000313" key="1">
    <source>
        <dbReference type="EMBL" id="KAI0091062.1"/>
    </source>
</evidence>
<protein>
    <submittedName>
        <fullName evidence="1">Uncharacterized protein</fullName>
    </submittedName>
</protein>
<proteinExistence type="predicted"/>
<accession>A0ACB8U9S5</accession>
<sequence>MSSVTIAAIAVLESPRSPPDKPKSYIFDGQLWLDSERPLVAGFRYFNTNNDTFGEAPICCMIVANIARYSEKLFPALYSLLDKGDYDIIGDIVYLIPLPDGTDPRHAPYVHVAGTVEHSNGSECFINSSAHLIGIETSENLSFPVTGYFPDSPRYKHGKKPVPRERTITAFGGWLTGTTGRSEHMAPETFRAQVESVAFLGHSAQVVPHPFQTESSM</sequence>
<evidence type="ECO:0000313" key="2">
    <source>
        <dbReference type="Proteomes" id="UP001055072"/>
    </source>
</evidence>
<name>A0ACB8U9S5_9APHY</name>
<dbReference type="Proteomes" id="UP001055072">
    <property type="component" value="Unassembled WGS sequence"/>
</dbReference>
<gene>
    <name evidence="1" type="ORF">BDY19DRAFT_679904</name>
</gene>
<organism evidence="1 2">
    <name type="scientific">Irpex rosettiformis</name>
    <dbReference type="NCBI Taxonomy" id="378272"/>
    <lineage>
        <taxon>Eukaryota</taxon>
        <taxon>Fungi</taxon>
        <taxon>Dikarya</taxon>
        <taxon>Basidiomycota</taxon>
        <taxon>Agaricomycotina</taxon>
        <taxon>Agaricomycetes</taxon>
        <taxon>Polyporales</taxon>
        <taxon>Irpicaceae</taxon>
        <taxon>Irpex</taxon>
    </lineage>
</organism>
<keyword evidence="2" id="KW-1185">Reference proteome</keyword>